<dbReference type="Pfam" id="PF00561">
    <property type="entry name" value="Abhydrolase_1"/>
    <property type="match status" value="1"/>
</dbReference>
<evidence type="ECO:0000259" key="2">
    <source>
        <dbReference type="Pfam" id="PF00561"/>
    </source>
</evidence>
<dbReference type="AlphaFoldDB" id="A0A177LT70"/>
<organism evidence="3 4">
    <name type="scientific">Methylomonas methanica</name>
    <dbReference type="NCBI Taxonomy" id="421"/>
    <lineage>
        <taxon>Bacteria</taxon>
        <taxon>Pseudomonadati</taxon>
        <taxon>Pseudomonadota</taxon>
        <taxon>Gammaproteobacteria</taxon>
        <taxon>Methylococcales</taxon>
        <taxon>Methylococcaceae</taxon>
        <taxon>Methylomonas</taxon>
    </lineage>
</organism>
<dbReference type="InterPro" id="IPR029058">
    <property type="entry name" value="AB_hydrolase_fold"/>
</dbReference>
<dbReference type="RefSeq" id="WP_064038862.1">
    <property type="nucleotide sequence ID" value="NZ_LUUH01000110.1"/>
</dbReference>
<dbReference type="InterPro" id="IPR000073">
    <property type="entry name" value="AB_hydrolase_1"/>
</dbReference>
<gene>
    <name evidence="3" type="ORF">A1353_03280</name>
</gene>
<dbReference type="EMBL" id="LUUH01000110">
    <property type="protein sequence ID" value="OAH96667.1"/>
    <property type="molecule type" value="Genomic_DNA"/>
</dbReference>
<evidence type="ECO:0000313" key="3">
    <source>
        <dbReference type="EMBL" id="OAH96667.1"/>
    </source>
</evidence>
<dbReference type="Gene3D" id="3.40.50.1820">
    <property type="entry name" value="alpha/beta hydrolase"/>
    <property type="match status" value="1"/>
</dbReference>
<dbReference type="SUPFAM" id="SSF53474">
    <property type="entry name" value="alpha/beta-Hydrolases"/>
    <property type="match status" value="1"/>
</dbReference>
<feature type="chain" id="PRO_5008067292" description="AB hydrolase-1 domain-containing protein" evidence="1">
    <location>
        <begin position="28"/>
        <end position="270"/>
    </location>
</feature>
<keyword evidence="1" id="KW-0732">Signal</keyword>
<feature type="signal peptide" evidence="1">
    <location>
        <begin position="1"/>
        <end position="27"/>
    </location>
</feature>
<proteinExistence type="predicted"/>
<dbReference type="Proteomes" id="UP000077763">
    <property type="component" value="Unassembled WGS sequence"/>
</dbReference>
<evidence type="ECO:0000313" key="4">
    <source>
        <dbReference type="Proteomes" id="UP000077763"/>
    </source>
</evidence>
<evidence type="ECO:0000256" key="1">
    <source>
        <dbReference type="SAM" id="SignalP"/>
    </source>
</evidence>
<feature type="domain" description="AB hydrolase-1" evidence="2">
    <location>
        <begin position="118"/>
        <end position="246"/>
    </location>
</feature>
<protein>
    <recommendedName>
        <fullName evidence="2">AB hydrolase-1 domain-containing protein</fullName>
    </recommendedName>
</protein>
<accession>A0A177LT70</accession>
<reference evidence="3 4" key="1">
    <citation type="submission" date="2016-03" db="EMBL/GenBank/DDBJ databases">
        <authorList>
            <person name="Ploux O."/>
        </authorList>
    </citation>
    <scope>NUCLEOTIDE SEQUENCE [LARGE SCALE GENOMIC DNA]</scope>
    <source>
        <strain evidence="3 4">R-45371</strain>
    </source>
</reference>
<comment type="caution">
    <text evidence="3">The sequence shown here is derived from an EMBL/GenBank/DDBJ whole genome shotgun (WGS) entry which is preliminary data.</text>
</comment>
<name>A0A177LT70_METMH</name>
<sequence length="270" mass="29841">MPVTRLHLLIKLSLPLFLAACSTPAVRLYDKAMTFGFQALETEAAGFKLSSFSHLPLSAGKRLHVYLEGDGRPWERGLFPAADPTTRTSTVLTLMASDPEPALYLGRPCYNGHADDPGCSQNLWTGARYGERVIASMTQALTEFCTLNGYREVVLIGHSGGGTLALLIAERLPQTVAVVTLAANYDIDIWADHHGYQRLSYSLNPATRAVKTGIAEWHLLGQRDNNIPPELFQQALRQRPNSNVQIVDADHGHGWQAIWPQMLKHLEHLP</sequence>